<evidence type="ECO:0000313" key="1">
    <source>
        <dbReference type="EMBL" id="OTF71228.1"/>
    </source>
</evidence>
<organism evidence="1 2">
    <name type="scientific">Euroglyphus maynei</name>
    <name type="common">Mayne's house dust mite</name>
    <dbReference type="NCBI Taxonomy" id="6958"/>
    <lineage>
        <taxon>Eukaryota</taxon>
        <taxon>Metazoa</taxon>
        <taxon>Ecdysozoa</taxon>
        <taxon>Arthropoda</taxon>
        <taxon>Chelicerata</taxon>
        <taxon>Arachnida</taxon>
        <taxon>Acari</taxon>
        <taxon>Acariformes</taxon>
        <taxon>Sarcoptiformes</taxon>
        <taxon>Astigmata</taxon>
        <taxon>Psoroptidia</taxon>
        <taxon>Analgoidea</taxon>
        <taxon>Pyroglyphidae</taxon>
        <taxon>Pyroglyphinae</taxon>
        <taxon>Euroglyphus</taxon>
    </lineage>
</organism>
<keyword evidence="2" id="KW-1185">Reference proteome</keyword>
<proteinExistence type="predicted"/>
<name>A0A1Y3ATT0_EURMA</name>
<feature type="non-terminal residue" evidence="1">
    <location>
        <position position="1"/>
    </location>
</feature>
<accession>A0A1Y3ATT0</accession>
<protein>
    <submittedName>
        <fullName evidence="1">DFP2-like protein</fullName>
    </submittedName>
</protein>
<feature type="non-terminal residue" evidence="1">
    <location>
        <position position="134"/>
    </location>
</feature>
<dbReference type="OrthoDB" id="6511897at2759"/>
<evidence type="ECO:0000313" key="2">
    <source>
        <dbReference type="Proteomes" id="UP000194236"/>
    </source>
</evidence>
<sequence>GGGGPQVIKGAIQSRQTFEVRPVPIQVSQGTPRIVEFDGGSAPLKLHFKSSGGRIQIMQTNGNGYGSEPEYTQSEEEPQRLIHEVKKPIIQEVREIIIPYRKVVQEVRPAKEEVKTIVSQGQGGGGGYGGSSGG</sequence>
<gene>
    <name evidence="1" type="ORF">BLA29_014018</name>
</gene>
<comment type="caution">
    <text evidence="1">The sequence shown here is derived from an EMBL/GenBank/DDBJ whole genome shotgun (WGS) entry which is preliminary data.</text>
</comment>
<dbReference type="AlphaFoldDB" id="A0A1Y3ATT0"/>
<dbReference type="Proteomes" id="UP000194236">
    <property type="component" value="Unassembled WGS sequence"/>
</dbReference>
<reference evidence="1 2" key="1">
    <citation type="submission" date="2017-03" db="EMBL/GenBank/DDBJ databases">
        <title>Genome Survey of Euroglyphus maynei.</title>
        <authorList>
            <person name="Arlian L.G."/>
            <person name="Morgan M.S."/>
            <person name="Rider S.D."/>
        </authorList>
    </citation>
    <scope>NUCLEOTIDE SEQUENCE [LARGE SCALE GENOMIC DNA]</scope>
    <source>
        <strain evidence="1">Arlian Lab</strain>
        <tissue evidence="1">Whole body</tissue>
    </source>
</reference>
<dbReference type="EMBL" id="MUJZ01062026">
    <property type="protein sequence ID" value="OTF71228.1"/>
    <property type="molecule type" value="Genomic_DNA"/>
</dbReference>